<dbReference type="AlphaFoldDB" id="A0A9D3MNL6"/>
<feature type="compositionally biased region" description="Polar residues" evidence="2">
    <location>
        <begin position="217"/>
        <end position="232"/>
    </location>
</feature>
<gene>
    <name evidence="4" type="ORF">ANANG_G00060200</name>
</gene>
<dbReference type="InterPro" id="IPR032803">
    <property type="entry name" value="PLDc_3"/>
</dbReference>
<dbReference type="SUPFAM" id="SSF56024">
    <property type="entry name" value="Phospholipase D/nuclease"/>
    <property type="match status" value="2"/>
</dbReference>
<evidence type="ECO:0000256" key="1">
    <source>
        <dbReference type="ARBA" id="ARBA00008664"/>
    </source>
</evidence>
<keyword evidence="5" id="KW-1185">Reference proteome</keyword>
<name>A0A9D3MNL6_ANGAN</name>
<feature type="region of interest" description="Disordered" evidence="2">
    <location>
        <begin position="206"/>
        <end position="232"/>
    </location>
</feature>
<dbReference type="Gene3D" id="3.30.870.10">
    <property type="entry name" value="Endonuclease Chain A"/>
    <property type="match status" value="2"/>
</dbReference>
<dbReference type="InterPro" id="IPR001736">
    <property type="entry name" value="PLipase_D/transphosphatidylase"/>
</dbReference>
<evidence type="ECO:0000259" key="3">
    <source>
        <dbReference type="PROSITE" id="PS50035"/>
    </source>
</evidence>
<dbReference type="GO" id="GO:0003824">
    <property type="term" value="F:catalytic activity"/>
    <property type="evidence" value="ECO:0007669"/>
    <property type="project" value="InterPro"/>
</dbReference>
<feature type="domain" description="PLD phosphodiesterase" evidence="3">
    <location>
        <begin position="872"/>
        <end position="898"/>
    </location>
</feature>
<sequence length="955" mass="103841">MGRRRLDRMATPLRRSSRLRNINPVPEDTEEMDTDTREEQPEGGEELSETVAVAETSNISSKSHPVSTEGSLAGEQLDQSGMMSPGYYTVVLNRLKFDEVGFGDVEKEDGEKDTRKAGRHATSRIPTFQSSSARKRPTGQAVEPVAQPPAREESSSLPVQPKAKSSGSGSSKVPGPGRRETALPLPLVRLPTGSNDAMPHITAASLDSPILSHKRSQSPSLTPTGAADSQQLDPLVISARLPIRAETGPHIPCLLSGAAQEVTVQTEAVSKGPPYKDEQAETEEAGFVAEEEVGTDSSTPPLPEEQIKAGDSGQKSEALEEEEEEEEELAGEEKIEPLEEGEETGESNEGSESEPEFNKKVPSPSVNGADSQSINEGSESEPEFKENEPSPSMNGAESQSAKEKAEVEECVDPGADFALGEAGLGCQYKASVGNKWPKSTRQEITPVNRSRRSQVSKLEVREPEGRSYKPASRSVKKSQASTKSCWQCCPLFFFLSIVLLLIGGGLHLWRYGTPASVSDLLVQLELGWLQGLWGAQEPCSSDCSFALVESLPEGLVFRDGSTVLPSISQAWIQLLSQANSTVSIAAFYFTLRASDQGLTDKSDLQGEQVFDQLMKLQSRGVELKIAVNDPQTSPQDTIQLNTTGAEIRNVDLKSVTGGIVHTKLWVVDNKHVYVGSANMDWRSLSQVKEVGVSVGNCSCLAQDVSRVFGVYWYLGSPEGSSLPLYWPSRYSALSSSERPLHLNLNGVPARVYLSSAPPQLSGHGRTGDLAAILSVISDAQKFIFISVMDYLPFSEFIKPPRFWPPIDSALREAACARGVEVNLLVSCWPHSSGSMFIFLESLLALNQHPLNCNIQVKVFEVSSTAEQLKIPFARVNHAKYMVTDRVAYIGTSNWSENYFTQTAGVGLVVNQTGVEVGKGQKTVQSQLQEVFQRDWKSGYAQVLSSEHVNRCGKHR</sequence>
<reference evidence="4" key="1">
    <citation type="submission" date="2021-01" db="EMBL/GenBank/DDBJ databases">
        <title>A chromosome-scale assembly of European eel, Anguilla anguilla.</title>
        <authorList>
            <person name="Henkel C."/>
            <person name="Jong-Raadsen S.A."/>
            <person name="Dufour S."/>
            <person name="Weltzien F.-A."/>
            <person name="Palstra A.P."/>
            <person name="Pelster B."/>
            <person name="Spaink H.P."/>
            <person name="Van Den Thillart G.E."/>
            <person name="Jansen H."/>
            <person name="Zahm M."/>
            <person name="Klopp C."/>
            <person name="Cedric C."/>
            <person name="Louis A."/>
            <person name="Berthelot C."/>
            <person name="Parey E."/>
            <person name="Roest Crollius H."/>
            <person name="Montfort J."/>
            <person name="Robinson-Rechavi M."/>
            <person name="Bucao C."/>
            <person name="Bouchez O."/>
            <person name="Gislard M."/>
            <person name="Lluch J."/>
            <person name="Milhes M."/>
            <person name="Lampietro C."/>
            <person name="Lopez Roques C."/>
            <person name="Donnadieu C."/>
            <person name="Braasch I."/>
            <person name="Desvignes T."/>
            <person name="Postlethwait J."/>
            <person name="Bobe J."/>
            <person name="Guiguen Y."/>
            <person name="Dirks R."/>
        </authorList>
    </citation>
    <scope>NUCLEOTIDE SEQUENCE</scope>
    <source>
        <strain evidence="4">Tag_6206</strain>
        <tissue evidence="4">Liver</tissue>
    </source>
</reference>
<dbReference type="OrthoDB" id="1923775at2759"/>
<feature type="compositionally biased region" description="Acidic residues" evidence="2">
    <location>
        <begin position="319"/>
        <end position="330"/>
    </location>
</feature>
<organism evidence="4 5">
    <name type="scientific">Anguilla anguilla</name>
    <name type="common">European freshwater eel</name>
    <name type="synonym">Muraena anguilla</name>
    <dbReference type="NCBI Taxonomy" id="7936"/>
    <lineage>
        <taxon>Eukaryota</taxon>
        <taxon>Metazoa</taxon>
        <taxon>Chordata</taxon>
        <taxon>Craniata</taxon>
        <taxon>Vertebrata</taxon>
        <taxon>Euteleostomi</taxon>
        <taxon>Actinopterygii</taxon>
        <taxon>Neopterygii</taxon>
        <taxon>Teleostei</taxon>
        <taxon>Anguilliformes</taxon>
        <taxon>Anguillidae</taxon>
        <taxon>Anguilla</taxon>
    </lineage>
</organism>
<accession>A0A9D3MNL6</accession>
<evidence type="ECO:0000256" key="2">
    <source>
        <dbReference type="SAM" id="MobiDB-lite"/>
    </source>
</evidence>
<feature type="domain" description="PLD phosphodiesterase" evidence="3">
    <location>
        <begin position="656"/>
        <end position="683"/>
    </location>
</feature>
<dbReference type="Pfam" id="PF13918">
    <property type="entry name" value="PLDc_3"/>
    <property type="match status" value="1"/>
</dbReference>
<feature type="region of interest" description="Disordered" evidence="2">
    <location>
        <begin position="437"/>
        <end position="475"/>
    </location>
</feature>
<evidence type="ECO:0000313" key="5">
    <source>
        <dbReference type="Proteomes" id="UP001044222"/>
    </source>
</evidence>
<feature type="compositionally biased region" description="Acidic residues" evidence="2">
    <location>
        <begin position="338"/>
        <end position="355"/>
    </location>
</feature>
<protein>
    <recommendedName>
        <fullName evidence="3">PLD phosphodiesterase domain-containing protein</fullName>
    </recommendedName>
</protein>
<feature type="compositionally biased region" description="Polar residues" evidence="2">
    <location>
        <begin position="55"/>
        <end position="70"/>
    </location>
</feature>
<dbReference type="EMBL" id="JAFIRN010000003">
    <property type="protein sequence ID" value="KAG5852229.1"/>
    <property type="molecule type" value="Genomic_DNA"/>
</dbReference>
<feature type="compositionally biased region" description="Acidic residues" evidence="2">
    <location>
        <begin position="280"/>
        <end position="294"/>
    </location>
</feature>
<feature type="compositionally biased region" description="Polar residues" evidence="2">
    <location>
        <begin position="437"/>
        <end position="448"/>
    </location>
</feature>
<dbReference type="SMART" id="SM00155">
    <property type="entry name" value="PLDc"/>
    <property type="match status" value="2"/>
</dbReference>
<dbReference type="PANTHER" id="PTHR10185:SF26">
    <property type="entry name" value="PHOSPHOLIPASE D FAMILY, MEMBER 7"/>
    <property type="match status" value="1"/>
</dbReference>
<feature type="region of interest" description="Disordered" evidence="2">
    <location>
        <begin position="107"/>
        <end position="185"/>
    </location>
</feature>
<dbReference type="PANTHER" id="PTHR10185">
    <property type="entry name" value="PHOSPHOLIPASE D - RELATED"/>
    <property type="match status" value="1"/>
</dbReference>
<evidence type="ECO:0000313" key="4">
    <source>
        <dbReference type="EMBL" id="KAG5852229.1"/>
    </source>
</evidence>
<feature type="region of interest" description="Disordered" evidence="2">
    <location>
        <begin position="1"/>
        <end position="83"/>
    </location>
</feature>
<feature type="compositionally biased region" description="Polar residues" evidence="2">
    <location>
        <begin position="364"/>
        <end position="377"/>
    </location>
</feature>
<dbReference type="PROSITE" id="PS50035">
    <property type="entry name" value="PLD"/>
    <property type="match status" value="2"/>
</dbReference>
<feature type="compositionally biased region" description="Polar residues" evidence="2">
    <location>
        <begin position="389"/>
        <end position="399"/>
    </location>
</feature>
<proteinExistence type="inferred from homology"/>
<dbReference type="Proteomes" id="UP001044222">
    <property type="component" value="Unassembled WGS sequence"/>
</dbReference>
<comment type="caution">
    <text evidence="4">The sequence shown here is derived from an EMBL/GenBank/DDBJ whole genome shotgun (WGS) entry which is preliminary data.</text>
</comment>
<feature type="region of interest" description="Disordered" evidence="2">
    <location>
        <begin position="261"/>
        <end position="408"/>
    </location>
</feature>
<dbReference type="InterPro" id="IPR050874">
    <property type="entry name" value="Diverse_PLD-related"/>
</dbReference>
<feature type="compositionally biased region" description="Basic and acidic residues" evidence="2">
    <location>
        <begin position="458"/>
        <end position="467"/>
    </location>
</feature>
<comment type="similarity">
    <text evidence="1">Belongs to the phospholipase D family.</text>
</comment>
<feature type="compositionally biased region" description="Low complexity" evidence="2">
    <location>
        <begin position="161"/>
        <end position="176"/>
    </location>
</feature>